<dbReference type="OrthoDB" id="8640515at2759"/>
<dbReference type="GeneTree" id="ENSGT00390000016565"/>
<sequence length="383" mass="41801">MPGSSRGGPQELHPLKLPHGCDEAGQRQGTQNNSPKQYWDRRLGQNQFQERSVDPGDHETGAFLAVKSLPRNANGHSPESIDFIPGSVESLPGWEVCLPCAGPGRPRCWTVLCCLLTCGLSRVCGRCARAPCLPPEGSAIEPKKGHLESGLPVLQEPKAVINSSFRYPDVRLGGKKVEIQPRGSSPPQRQSSNPARGEHPSLSRLSAYSLDSPSDGGSDDGMDIDSLISKKLLELYTQHQIEQLAHCTSDSVFLSRTSQISQLISDIQQEHDLEEQDAECRIVHGIIRLSTRKGPKNSHRGGRQSETLPDSGNDTMVETIHSFDTDHDVRISEQTPSDRLARDMRMSGRKAQSSTSHASYSPSHHDSVVTSSGTPLLQPFTSK</sequence>
<keyword evidence="3" id="KW-1185">Reference proteome</keyword>
<feature type="compositionally biased region" description="Basic and acidic residues" evidence="1">
    <location>
        <begin position="321"/>
        <end position="331"/>
    </location>
</feature>
<protein>
    <submittedName>
        <fullName evidence="2">Keratinocyte differentiation factor 1</fullName>
    </submittedName>
</protein>
<evidence type="ECO:0000256" key="1">
    <source>
        <dbReference type="SAM" id="MobiDB-lite"/>
    </source>
</evidence>
<accession>A0A3B3SX35</accession>
<name>A0A3B3SX35_9TELE</name>
<dbReference type="Proteomes" id="UP000261540">
    <property type="component" value="Unplaced"/>
</dbReference>
<feature type="compositionally biased region" description="Polar residues" evidence="1">
    <location>
        <begin position="368"/>
        <end position="383"/>
    </location>
</feature>
<dbReference type="GO" id="GO:0030054">
    <property type="term" value="C:cell junction"/>
    <property type="evidence" value="ECO:0007669"/>
    <property type="project" value="TreeGrafter"/>
</dbReference>
<dbReference type="PANTHER" id="PTHR35085">
    <property type="entry name" value="KERATINOCYTE DIFFERENTIATION FACTOR 1"/>
    <property type="match status" value="1"/>
</dbReference>
<dbReference type="Ensembl" id="ENSPKIT00000015731.1">
    <property type="protein sequence ID" value="ENSPKIP00000034808.1"/>
    <property type="gene ID" value="ENSPKIG00000013997.1"/>
</dbReference>
<dbReference type="Pfam" id="PF15551">
    <property type="entry name" value="DUF4656"/>
    <property type="match status" value="1"/>
</dbReference>
<feature type="region of interest" description="Disordered" evidence="1">
    <location>
        <begin position="1"/>
        <end position="57"/>
    </location>
</feature>
<dbReference type="AlphaFoldDB" id="A0A3B3SX35"/>
<reference evidence="2" key="1">
    <citation type="submission" date="2025-08" db="UniProtKB">
        <authorList>
            <consortium name="Ensembl"/>
        </authorList>
    </citation>
    <scope>IDENTIFICATION</scope>
</reference>
<organism evidence="2 3">
    <name type="scientific">Paramormyrops kingsleyae</name>
    <dbReference type="NCBI Taxonomy" id="1676925"/>
    <lineage>
        <taxon>Eukaryota</taxon>
        <taxon>Metazoa</taxon>
        <taxon>Chordata</taxon>
        <taxon>Craniata</taxon>
        <taxon>Vertebrata</taxon>
        <taxon>Euteleostomi</taxon>
        <taxon>Actinopterygii</taxon>
        <taxon>Neopterygii</taxon>
        <taxon>Teleostei</taxon>
        <taxon>Osteoglossocephala</taxon>
        <taxon>Osteoglossomorpha</taxon>
        <taxon>Osteoglossiformes</taxon>
        <taxon>Mormyridae</taxon>
        <taxon>Paramormyrops</taxon>
    </lineage>
</organism>
<feature type="compositionally biased region" description="Low complexity" evidence="1">
    <location>
        <begin position="180"/>
        <end position="195"/>
    </location>
</feature>
<dbReference type="GO" id="GO:0010482">
    <property type="term" value="P:regulation of epidermal cell division"/>
    <property type="evidence" value="ECO:0007669"/>
    <property type="project" value="TreeGrafter"/>
</dbReference>
<reference evidence="2" key="2">
    <citation type="submission" date="2025-09" db="UniProtKB">
        <authorList>
            <consortium name="Ensembl"/>
        </authorList>
    </citation>
    <scope>IDENTIFICATION</scope>
</reference>
<dbReference type="PANTHER" id="PTHR35085:SF1">
    <property type="entry name" value="KERATINOCYTE DIFFERENTIATION FACTOR 1"/>
    <property type="match status" value="1"/>
</dbReference>
<feature type="region of interest" description="Disordered" evidence="1">
    <location>
        <begin position="291"/>
        <end position="383"/>
    </location>
</feature>
<feature type="compositionally biased region" description="Low complexity" evidence="1">
    <location>
        <begin position="353"/>
        <end position="362"/>
    </location>
</feature>
<evidence type="ECO:0000313" key="2">
    <source>
        <dbReference type="Ensembl" id="ENSPKIP00000034808.1"/>
    </source>
</evidence>
<feature type="region of interest" description="Disordered" evidence="1">
    <location>
        <begin position="176"/>
        <end position="222"/>
    </location>
</feature>
<dbReference type="InterPro" id="IPR028003">
    <property type="entry name" value="KDF1"/>
</dbReference>
<dbReference type="GO" id="GO:0003334">
    <property type="term" value="P:keratinocyte development"/>
    <property type="evidence" value="ECO:0007669"/>
    <property type="project" value="InterPro"/>
</dbReference>
<dbReference type="STRING" id="1676925.ENSPKIP00000034808"/>
<feature type="compositionally biased region" description="Basic residues" evidence="1">
    <location>
        <begin position="291"/>
        <end position="302"/>
    </location>
</feature>
<feature type="compositionally biased region" description="Polar residues" evidence="1">
    <location>
        <begin position="27"/>
        <end position="36"/>
    </location>
</feature>
<evidence type="ECO:0000313" key="3">
    <source>
        <dbReference type="Proteomes" id="UP000261540"/>
    </source>
</evidence>
<proteinExistence type="predicted"/>
<feature type="compositionally biased region" description="Polar residues" evidence="1">
    <location>
        <begin position="304"/>
        <end position="316"/>
    </location>
</feature>